<keyword evidence="2 5" id="KW-0812">Transmembrane</keyword>
<organism evidence="7">
    <name type="scientific">Streptomyces tabacisoli</name>
    <dbReference type="NCBI Taxonomy" id="3156398"/>
    <lineage>
        <taxon>Bacteria</taxon>
        <taxon>Bacillati</taxon>
        <taxon>Actinomycetota</taxon>
        <taxon>Actinomycetes</taxon>
        <taxon>Kitasatosporales</taxon>
        <taxon>Streptomycetaceae</taxon>
        <taxon>Streptomyces</taxon>
    </lineage>
</organism>
<evidence type="ECO:0000256" key="5">
    <source>
        <dbReference type="SAM" id="Phobius"/>
    </source>
</evidence>
<feature type="transmembrane region" description="Helical" evidence="5">
    <location>
        <begin position="499"/>
        <end position="519"/>
    </location>
</feature>
<evidence type="ECO:0000256" key="2">
    <source>
        <dbReference type="ARBA" id="ARBA00022692"/>
    </source>
</evidence>
<dbReference type="PANTHER" id="PTHR43077">
    <property type="entry name" value="TRANSPORT PERMEASE YVFS-RELATED"/>
    <property type="match status" value="1"/>
</dbReference>
<name>A0AAU8IQF1_9ACTN</name>
<dbReference type="NCBIfam" id="TIGR03061">
    <property type="entry name" value="pip_yhgE_Nterm"/>
    <property type="match status" value="1"/>
</dbReference>
<proteinExistence type="predicted"/>
<dbReference type="GO" id="GO:0140359">
    <property type="term" value="F:ABC-type transporter activity"/>
    <property type="evidence" value="ECO:0007669"/>
    <property type="project" value="InterPro"/>
</dbReference>
<dbReference type="AlphaFoldDB" id="A0AAU8IQF1"/>
<dbReference type="EMBL" id="CP159534">
    <property type="protein sequence ID" value="XCJ70423.1"/>
    <property type="molecule type" value="Genomic_DNA"/>
</dbReference>
<feature type="transmembrane region" description="Helical" evidence="5">
    <location>
        <begin position="598"/>
        <end position="618"/>
    </location>
</feature>
<accession>A0AAU8IQF1</accession>
<dbReference type="InterPro" id="IPR023908">
    <property type="entry name" value="xxxLxxG_rpt"/>
</dbReference>
<dbReference type="GO" id="GO:0016020">
    <property type="term" value="C:membrane"/>
    <property type="evidence" value="ECO:0007669"/>
    <property type="project" value="UniProtKB-SubCell"/>
</dbReference>
<feature type="domain" description="ABC-2 type transporter transmembrane" evidence="6">
    <location>
        <begin position="491"/>
        <end position="675"/>
    </location>
</feature>
<evidence type="ECO:0000256" key="4">
    <source>
        <dbReference type="ARBA" id="ARBA00023136"/>
    </source>
</evidence>
<protein>
    <submittedName>
        <fullName evidence="7">YhgE/Pip domain-containing protein</fullName>
    </submittedName>
</protein>
<dbReference type="InterPro" id="IPR017501">
    <property type="entry name" value="Phage_infect_YhgE_C"/>
</dbReference>
<feature type="transmembrane region" description="Helical" evidence="5">
    <location>
        <begin position="655"/>
        <end position="677"/>
    </location>
</feature>
<evidence type="ECO:0000259" key="6">
    <source>
        <dbReference type="Pfam" id="PF12698"/>
    </source>
</evidence>
<dbReference type="Pfam" id="PF12698">
    <property type="entry name" value="ABC2_membrane_3"/>
    <property type="match status" value="1"/>
</dbReference>
<gene>
    <name evidence="7" type="ORF">ABII15_10765</name>
</gene>
<evidence type="ECO:0000256" key="3">
    <source>
        <dbReference type="ARBA" id="ARBA00022989"/>
    </source>
</evidence>
<feature type="transmembrane region" description="Helical" evidence="5">
    <location>
        <begin position="569"/>
        <end position="591"/>
    </location>
</feature>
<feature type="transmembrane region" description="Helical" evidence="5">
    <location>
        <begin position="21"/>
        <end position="43"/>
    </location>
</feature>
<keyword evidence="3 5" id="KW-1133">Transmembrane helix</keyword>
<dbReference type="InterPro" id="IPR017500">
    <property type="entry name" value="Phage_infect_YhgE_N"/>
</dbReference>
<dbReference type="InterPro" id="IPR051328">
    <property type="entry name" value="T7SS_ABC-Transporter"/>
</dbReference>
<feature type="transmembrane region" description="Helical" evidence="5">
    <location>
        <begin position="540"/>
        <end position="563"/>
    </location>
</feature>
<sequence length="694" mass="73098">MRSPKLAALELRRFGRGKLPRAALVALLLLPLLYGALYLWSFWDPYGRLDKIPVALVNDDKGAKAGGQKITAGDDITDGLYDSDTFQWHEVDSAQAAKGVEDGTYYLSLTMPKDLSARIASSSGDAPETGALQVRTNDANNYIVGQISRTVFSEVRSAASTNASRSFLDKIFISFSDIHDATEKAADGADDLRGGIGKAKKGSKELADGLKDAKKGSGDLASGLTRLDKGAGDLESGSRQVADGTRLLASRVNGAADQVLPFLKDNKKTIGDTARLVSDSAAGVRRHLDDLVRLAPTARQGAHAGSDILTAIYERRCTQALLDDPACPDLKKAMTAAADVATVSDDLNTLVQDQHGDLAAMDKNLATLQEQSAALARHAPTLDRDVEKAVAQINRLNDGAGQVAAGARTLHTGLGTASAGAGDLDSGVGRLETGAQDLDGGMYRLADGSGKLAGGLHDGVGKIPDYGKKDRDQRTGVMADPVRLASQSLHKAPNYGTGFAPYFIPLSLWVGAMVAYMLIAPLNRRALAVGASSWRVTLAGWLPVAALGVLQVAALMSVLHWALGLQMLHAAGTVGFLCLVTACFAAIVQWLNARFGAAGRILVLAFLMLQLTSAGGTYPVQTSPGFFNAIHPYLPMSYVVEALRRLISGGGPGPVWQACAVLAAFTAGALALTALTARRKQVWTLDRLHPELSL</sequence>
<dbReference type="NCBIfam" id="TIGR03062">
    <property type="entry name" value="pip_yhgE_Cterm"/>
    <property type="match status" value="1"/>
</dbReference>
<dbReference type="InterPro" id="IPR013525">
    <property type="entry name" value="ABC2_TM"/>
</dbReference>
<reference evidence="7" key="1">
    <citation type="submission" date="2024-06" db="EMBL/GenBank/DDBJ databases">
        <title>Streptomyces sp. strain HUAS MG91 genome sequences.</title>
        <authorList>
            <person name="Mo P."/>
        </authorList>
    </citation>
    <scope>NUCLEOTIDE SEQUENCE</scope>
    <source>
        <strain evidence="7">HUAS MG91</strain>
    </source>
</reference>
<dbReference type="PANTHER" id="PTHR43077:SF5">
    <property type="entry name" value="PHAGE INFECTION PROTEIN"/>
    <property type="match status" value="1"/>
</dbReference>
<keyword evidence="4 5" id="KW-0472">Membrane</keyword>
<dbReference type="NCBIfam" id="TIGR03057">
    <property type="entry name" value="xxxLxxG_by_4"/>
    <property type="match status" value="2"/>
</dbReference>
<evidence type="ECO:0000313" key="7">
    <source>
        <dbReference type="EMBL" id="XCJ70423.1"/>
    </source>
</evidence>
<evidence type="ECO:0000256" key="1">
    <source>
        <dbReference type="ARBA" id="ARBA00004141"/>
    </source>
</evidence>
<comment type="subcellular location">
    <subcellularLocation>
        <location evidence="1">Membrane</location>
        <topology evidence="1">Multi-pass membrane protein</topology>
    </subcellularLocation>
</comment>
<dbReference type="KEGG" id="stac:ABII15_10765"/>
<dbReference type="RefSeq" id="WP_353942070.1">
    <property type="nucleotide sequence ID" value="NZ_CP159534.1"/>
</dbReference>
<dbReference type="Gene3D" id="3.40.1710.10">
    <property type="entry name" value="abc type-2 transporter like domain"/>
    <property type="match status" value="1"/>
</dbReference>